<name>A0A5C3NAM1_9AGAM</name>
<keyword evidence="3" id="KW-1185">Reference proteome</keyword>
<organism evidence="2 3">
    <name type="scientific">Heliocybe sulcata</name>
    <dbReference type="NCBI Taxonomy" id="5364"/>
    <lineage>
        <taxon>Eukaryota</taxon>
        <taxon>Fungi</taxon>
        <taxon>Dikarya</taxon>
        <taxon>Basidiomycota</taxon>
        <taxon>Agaricomycotina</taxon>
        <taxon>Agaricomycetes</taxon>
        <taxon>Gloeophyllales</taxon>
        <taxon>Gloeophyllaceae</taxon>
        <taxon>Heliocybe</taxon>
    </lineage>
</organism>
<gene>
    <name evidence="2" type="ORF">OE88DRAFT_1333738</name>
</gene>
<dbReference type="EMBL" id="ML213508">
    <property type="protein sequence ID" value="TFK53018.1"/>
    <property type="molecule type" value="Genomic_DNA"/>
</dbReference>
<protein>
    <submittedName>
        <fullName evidence="2">Uncharacterized protein</fullName>
    </submittedName>
</protein>
<dbReference type="Proteomes" id="UP000305948">
    <property type="component" value="Unassembled WGS sequence"/>
</dbReference>
<dbReference type="AlphaFoldDB" id="A0A5C3NAM1"/>
<dbReference type="OrthoDB" id="10443070at2759"/>
<keyword evidence="1" id="KW-0732">Signal</keyword>
<proteinExistence type="predicted"/>
<feature type="signal peptide" evidence="1">
    <location>
        <begin position="1"/>
        <end position="19"/>
    </location>
</feature>
<feature type="chain" id="PRO_5022705902" evidence="1">
    <location>
        <begin position="20"/>
        <end position="98"/>
    </location>
</feature>
<accession>A0A5C3NAM1</accession>
<evidence type="ECO:0000256" key="1">
    <source>
        <dbReference type="SAM" id="SignalP"/>
    </source>
</evidence>
<reference evidence="2 3" key="1">
    <citation type="journal article" date="2019" name="Nat. Ecol. Evol.">
        <title>Megaphylogeny resolves global patterns of mushroom evolution.</title>
        <authorList>
            <person name="Varga T."/>
            <person name="Krizsan K."/>
            <person name="Foldi C."/>
            <person name="Dima B."/>
            <person name="Sanchez-Garcia M."/>
            <person name="Sanchez-Ramirez S."/>
            <person name="Szollosi G.J."/>
            <person name="Szarkandi J.G."/>
            <person name="Papp V."/>
            <person name="Albert L."/>
            <person name="Andreopoulos W."/>
            <person name="Angelini C."/>
            <person name="Antonin V."/>
            <person name="Barry K.W."/>
            <person name="Bougher N.L."/>
            <person name="Buchanan P."/>
            <person name="Buyck B."/>
            <person name="Bense V."/>
            <person name="Catcheside P."/>
            <person name="Chovatia M."/>
            <person name="Cooper J."/>
            <person name="Damon W."/>
            <person name="Desjardin D."/>
            <person name="Finy P."/>
            <person name="Geml J."/>
            <person name="Haridas S."/>
            <person name="Hughes K."/>
            <person name="Justo A."/>
            <person name="Karasinski D."/>
            <person name="Kautmanova I."/>
            <person name="Kiss B."/>
            <person name="Kocsube S."/>
            <person name="Kotiranta H."/>
            <person name="LaButti K.M."/>
            <person name="Lechner B.E."/>
            <person name="Liimatainen K."/>
            <person name="Lipzen A."/>
            <person name="Lukacs Z."/>
            <person name="Mihaltcheva S."/>
            <person name="Morgado L.N."/>
            <person name="Niskanen T."/>
            <person name="Noordeloos M.E."/>
            <person name="Ohm R.A."/>
            <person name="Ortiz-Santana B."/>
            <person name="Ovrebo C."/>
            <person name="Racz N."/>
            <person name="Riley R."/>
            <person name="Savchenko A."/>
            <person name="Shiryaev A."/>
            <person name="Soop K."/>
            <person name="Spirin V."/>
            <person name="Szebenyi C."/>
            <person name="Tomsovsky M."/>
            <person name="Tulloss R.E."/>
            <person name="Uehling J."/>
            <person name="Grigoriev I.V."/>
            <person name="Vagvolgyi C."/>
            <person name="Papp T."/>
            <person name="Martin F.M."/>
            <person name="Miettinen O."/>
            <person name="Hibbett D.S."/>
            <person name="Nagy L.G."/>
        </authorList>
    </citation>
    <scope>NUCLEOTIDE SEQUENCE [LARGE SCALE GENOMIC DNA]</scope>
    <source>
        <strain evidence="2 3">OMC1185</strain>
    </source>
</reference>
<evidence type="ECO:0000313" key="2">
    <source>
        <dbReference type="EMBL" id="TFK53018.1"/>
    </source>
</evidence>
<evidence type="ECO:0000313" key="3">
    <source>
        <dbReference type="Proteomes" id="UP000305948"/>
    </source>
</evidence>
<sequence>MKAFTFITAAVATGSLAAAQQCAICPTNVNVGGVTYFLTAASGGLGALQFCSYNSNPNGGPILSQACWYSGNGALVLGESWANCPATASTGPCPAHSN</sequence>